<dbReference type="Proteomes" id="UP001233172">
    <property type="component" value="Unassembled WGS sequence"/>
</dbReference>
<name>A0AAD8FN46_BIOPF</name>
<feature type="non-terminal residue" evidence="2">
    <location>
        <position position="1"/>
    </location>
</feature>
<feature type="region of interest" description="Disordered" evidence="1">
    <location>
        <begin position="20"/>
        <end position="52"/>
    </location>
</feature>
<keyword evidence="3" id="KW-1185">Reference proteome</keyword>
<dbReference type="EMBL" id="JASAOG010000002">
    <property type="protein sequence ID" value="KAK0069888.1"/>
    <property type="molecule type" value="Genomic_DNA"/>
</dbReference>
<comment type="caution">
    <text evidence="2">The sequence shown here is derived from an EMBL/GenBank/DDBJ whole genome shotgun (WGS) entry which is preliminary data.</text>
</comment>
<evidence type="ECO:0000313" key="2">
    <source>
        <dbReference type="EMBL" id="KAK0069888.1"/>
    </source>
</evidence>
<sequence>GDNNEQYELWHHIRSMTSYPQPQATSMTSYPQPQATSMTSYPQPQATSVTSYHQPQTIEKFIDIKSTCV</sequence>
<proteinExistence type="predicted"/>
<evidence type="ECO:0000313" key="3">
    <source>
        <dbReference type="Proteomes" id="UP001233172"/>
    </source>
</evidence>
<reference evidence="2" key="1">
    <citation type="journal article" date="2023" name="PLoS Negl. Trop. Dis.">
        <title>A genome sequence for Biomphalaria pfeifferi, the major vector snail for the human-infecting parasite Schistosoma mansoni.</title>
        <authorList>
            <person name="Bu L."/>
            <person name="Lu L."/>
            <person name="Laidemitt M.R."/>
            <person name="Zhang S.M."/>
            <person name="Mutuku M."/>
            <person name="Mkoji G."/>
            <person name="Steinauer M."/>
            <person name="Loker E.S."/>
        </authorList>
    </citation>
    <scope>NUCLEOTIDE SEQUENCE</scope>
    <source>
        <strain evidence="2">KasaAsao</strain>
    </source>
</reference>
<dbReference type="AlphaFoldDB" id="A0AAD8FN46"/>
<reference evidence="2" key="2">
    <citation type="submission" date="2023-04" db="EMBL/GenBank/DDBJ databases">
        <authorList>
            <person name="Bu L."/>
            <person name="Lu L."/>
            <person name="Laidemitt M.R."/>
            <person name="Zhang S.M."/>
            <person name="Mutuku M."/>
            <person name="Mkoji G."/>
            <person name="Steinauer M."/>
            <person name="Loker E.S."/>
        </authorList>
    </citation>
    <scope>NUCLEOTIDE SEQUENCE</scope>
    <source>
        <strain evidence="2">KasaAsao</strain>
        <tissue evidence="2">Whole Snail</tissue>
    </source>
</reference>
<evidence type="ECO:0000256" key="1">
    <source>
        <dbReference type="SAM" id="MobiDB-lite"/>
    </source>
</evidence>
<organism evidence="2 3">
    <name type="scientific">Biomphalaria pfeifferi</name>
    <name type="common">Bloodfluke planorb</name>
    <name type="synonym">Freshwater snail</name>
    <dbReference type="NCBI Taxonomy" id="112525"/>
    <lineage>
        <taxon>Eukaryota</taxon>
        <taxon>Metazoa</taxon>
        <taxon>Spiralia</taxon>
        <taxon>Lophotrochozoa</taxon>
        <taxon>Mollusca</taxon>
        <taxon>Gastropoda</taxon>
        <taxon>Heterobranchia</taxon>
        <taxon>Euthyneura</taxon>
        <taxon>Panpulmonata</taxon>
        <taxon>Hygrophila</taxon>
        <taxon>Lymnaeoidea</taxon>
        <taxon>Planorbidae</taxon>
        <taxon>Biomphalaria</taxon>
    </lineage>
</organism>
<protein>
    <submittedName>
        <fullName evidence="2">Uncharacterized protein</fullName>
    </submittedName>
</protein>
<gene>
    <name evidence="2" type="ORF">Bpfe_001065</name>
</gene>
<accession>A0AAD8FN46</accession>